<name>A0AAE8Y991_9CAUD</name>
<dbReference type="KEGG" id="vg:80004468"/>
<dbReference type="Proteomes" id="UP000827716">
    <property type="component" value="Segment"/>
</dbReference>
<keyword evidence="2" id="KW-1185">Reference proteome</keyword>
<proteinExistence type="predicted"/>
<sequence length="74" mass="7744">MTAPVTVIPTTYARAHLCDFCDVCGNGGCLDSHGLCDAVNPEATAGCFREPGHDGLHTFEIGRAITSPPTSPNR</sequence>
<dbReference type="RefSeq" id="YP_010750813.1">
    <property type="nucleotide sequence ID" value="NC_073362.1"/>
</dbReference>
<protein>
    <submittedName>
        <fullName evidence="1">Uncharacterized protein</fullName>
    </submittedName>
</protein>
<dbReference type="GeneID" id="80004468"/>
<dbReference type="EMBL" id="OK040792">
    <property type="protein sequence ID" value="UDL16281.1"/>
    <property type="molecule type" value="Genomic_DNA"/>
</dbReference>
<organism evidence="1 2">
    <name type="scientific">Microbacterium phage Kozie</name>
    <dbReference type="NCBI Taxonomy" id="2885981"/>
    <lineage>
        <taxon>Viruses</taxon>
        <taxon>Duplodnaviria</taxon>
        <taxon>Heunggongvirae</taxon>
        <taxon>Uroviricota</taxon>
        <taxon>Caudoviricetes</taxon>
        <taxon>Kutznervirinae</taxon>
        <taxon>Kozievirus</taxon>
        <taxon>Kozievirus kozie</taxon>
    </lineage>
</organism>
<accession>A0AAE8Y991</accession>
<gene>
    <name evidence="1" type="primary">85</name>
    <name evidence="1" type="ORF">SEA_KOZIE_85</name>
</gene>
<reference evidence="1" key="1">
    <citation type="submission" date="2021-09" db="EMBL/GenBank/DDBJ databases">
        <authorList>
            <person name="Colton S."/>
            <person name="McKinney A."/>
            <person name="Ashley L."/>
            <person name="Annie C."/>
            <person name="Elissa F."/>
            <person name="Lindsey D."/>
            <person name="Brady H."/>
            <person name="Batt M.A."/>
            <person name="Denae B."/>
            <person name="Molloy S.D."/>
            <person name="Garlena R.A."/>
            <person name="Russell D.A."/>
            <person name="Jacobs-Sera D."/>
            <person name="Hatfull G.F."/>
        </authorList>
    </citation>
    <scope>NUCLEOTIDE SEQUENCE</scope>
</reference>
<evidence type="ECO:0000313" key="2">
    <source>
        <dbReference type="Proteomes" id="UP000827716"/>
    </source>
</evidence>
<evidence type="ECO:0000313" key="1">
    <source>
        <dbReference type="EMBL" id="UDL16281.1"/>
    </source>
</evidence>